<keyword evidence="2" id="KW-1185">Reference proteome</keyword>
<evidence type="ECO:0000313" key="1">
    <source>
        <dbReference type="EMBL" id="GBG76529.1"/>
    </source>
</evidence>
<evidence type="ECO:0000313" key="2">
    <source>
        <dbReference type="Proteomes" id="UP000265515"/>
    </source>
</evidence>
<name>A0A388L2K5_CHABU</name>
<comment type="caution">
    <text evidence="1">The sequence shown here is derived from an EMBL/GenBank/DDBJ whole genome shotgun (WGS) entry which is preliminary data.</text>
</comment>
<dbReference type="EMBL" id="BFEA01000246">
    <property type="protein sequence ID" value="GBG76529.1"/>
    <property type="molecule type" value="Genomic_DNA"/>
</dbReference>
<proteinExistence type="predicted"/>
<sequence length="84" mass="9380">MVCPSVWSVIARLWKTAMVQEVGLGKACAVFRSTMSIPSDLKKDGMRHVRRPVSDMTAAADKTILRTLGWSGMLEALLWMPPQY</sequence>
<dbReference type="Proteomes" id="UP000265515">
    <property type="component" value="Unassembled WGS sequence"/>
</dbReference>
<protein>
    <submittedName>
        <fullName evidence="1">Uncharacterized protein</fullName>
    </submittedName>
</protein>
<reference evidence="1 2" key="1">
    <citation type="journal article" date="2018" name="Cell">
        <title>The Chara Genome: Secondary Complexity and Implications for Plant Terrestrialization.</title>
        <authorList>
            <person name="Nishiyama T."/>
            <person name="Sakayama H."/>
            <person name="Vries J.D."/>
            <person name="Buschmann H."/>
            <person name="Saint-Marcoux D."/>
            <person name="Ullrich K.K."/>
            <person name="Haas F.B."/>
            <person name="Vanderstraeten L."/>
            <person name="Becker D."/>
            <person name="Lang D."/>
            <person name="Vosolsobe S."/>
            <person name="Rombauts S."/>
            <person name="Wilhelmsson P.K.I."/>
            <person name="Janitza P."/>
            <person name="Kern R."/>
            <person name="Heyl A."/>
            <person name="Rumpler F."/>
            <person name="Villalobos L.I.A.C."/>
            <person name="Clay J.M."/>
            <person name="Skokan R."/>
            <person name="Toyoda A."/>
            <person name="Suzuki Y."/>
            <person name="Kagoshima H."/>
            <person name="Schijlen E."/>
            <person name="Tajeshwar N."/>
            <person name="Catarino B."/>
            <person name="Hetherington A.J."/>
            <person name="Saltykova A."/>
            <person name="Bonnot C."/>
            <person name="Breuninger H."/>
            <person name="Symeonidi A."/>
            <person name="Radhakrishnan G.V."/>
            <person name="Van Nieuwerburgh F."/>
            <person name="Deforce D."/>
            <person name="Chang C."/>
            <person name="Karol K.G."/>
            <person name="Hedrich R."/>
            <person name="Ulvskov P."/>
            <person name="Glockner G."/>
            <person name="Delwiche C.F."/>
            <person name="Petrasek J."/>
            <person name="Van de Peer Y."/>
            <person name="Friml J."/>
            <person name="Beilby M."/>
            <person name="Dolan L."/>
            <person name="Kohara Y."/>
            <person name="Sugano S."/>
            <person name="Fujiyama A."/>
            <person name="Delaux P.-M."/>
            <person name="Quint M."/>
            <person name="TheiBen G."/>
            <person name="Hagemann M."/>
            <person name="Harholt J."/>
            <person name="Dunand C."/>
            <person name="Zachgo S."/>
            <person name="Langdale J."/>
            <person name="Maumus F."/>
            <person name="Straeten D.V.D."/>
            <person name="Gould S.B."/>
            <person name="Rensing S.A."/>
        </authorList>
    </citation>
    <scope>NUCLEOTIDE SEQUENCE [LARGE SCALE GENOMIC DNA]</scope>
    <source>
        <strain evidence="1 2">S276</strain>
    </source>
</reference>
<gene>
    <name evidence="1" type="ORF">CBR_g22277</name>
</gene>
<dbReference type="AlphaFoldDB" id="A0A388L2K5"/>
<accession>A0A388L2K5</accession>
<organism evidence="1 2">
    <name type="scientific">Chara braunii</name>
    <name type="common">Braun's stonewort</name>
    <dbReference type="NCBI Taxonomy" id="69332"/>
    <lineage>
        <taxon>Eukaryota</taxon>
        <taxon>Viridiplantae</taxon>
        <taxon>Streptophyta</taxon>
        <taxon>Charophyceae</taxon>
        <taxon>Charales</taxon>
        <taxon>Characeae</taxon>
        <taxon>Chara</taxon>
    </lineage>
</organism>
<dbReference type="Gramene" id="GBG76529">
    <property type="protein sequence ID" value="GBG76529"/>
    <property type="gene ID" value="CBR_g22277"/>
</dbReference>